<protein>
    <recommendedName>
        <fullName evidence="4">VWFD domain-containing protein</fullName>
    </recommendedName>
</protein>
<evidence type="ECO:0000313" key="6">
    <source>
        <dbReference type="Proteomes" id="UP000264800"/>
    </source>
</evidence>
<evidence type="ECO:0000256" key="2">
    <source>
        <dbReference type="ARBA" id="ARBA00022525"/>
    </source>
</evidence>
<dbReference type="InterPro" id="IPR001846">
    <property type="entry name" value="VWF_type-D"/>
</dbReference>
<dbReference type="STRING" id="37003.ENSKMAP00000028357"/>
<dbReference type="PANTHER" id="PTHR46698">
    <property type="entry name" value="CROSSVEINLESS 2"/>
    <property type="match status" value="1"/>
</dbReference>
<dbReference type="GO" id="GO:0030513">
    <property type="term" value="P:positive regulation of BMP signaling pathway"/>
    <property type="evidence" value="ECO:0007669"/>
    <property type="project" value="TreeGrafter"/>
</dbReference>
<dbReference type="OMA" id="QPHCVHF"/>
<dbReference type="Pfam" id="PF12714">
    <property type="entry name" value="TILa"/>
    <property type="match status" value="1"/>
</dbReference>
<dbReference type="PROSITE" id="PS51233">
    <property type="entry name" value="VWFD"/>
    <property type="match status" value="1"/>
</dbReference>
<comment type="subcellular location">
    <subcellularLocation>
        <location evidence="1">Secreted</location>
    </subcellularLocation>
</comment>
<dbReference type="AlphaFoldDB" id="A0A3Q3GZ62"/>
<dbReference type="Pfam" id="PF00094">
    <property type="entry name" value="VWD"/>
    <property type="match status" value="1"/>
</dbReference>
<name>A0A3Q3GZ62_KRYMA</name>
<dbReference type="GO" id="GO:0005576">
    <property type="term" value="C:extracellular region"/>
    <property type="evidence" value="ECO:0007669"/>
    <property type="project" value="UniProtKB-SubCell"/>
</dbReference>
<organism evidence="5 6">
    <name type="scientific">Kryptolebias marmoratus</name>
    <name type="common">Mangrove killifish</name>
    <name type="synonym">Rivulus marmoratus</name>
    <dbReference type="NCBI Taxonomy" id="37003"/>
    <lineage>
        <taxon>Eukaryota</taxon>
        <taxon>Metazoa</taxon>
        <taxon>Chordata</taxon>
        <taxon>Craniata</taxon>
        <taxon>Vertebrata</taxon>
        <taxon>Euteleostomi</taxon>
        <taxon>Actinopterygii</taxon>
        <taxon>Neopterygii</taxon>
        <taxon>Teleostei</taxon>
        <taxon>Neoteleostei</taxon>
        <taxon>Acanthomorphata</taxon>
        <taxon>Ovalentaria</taxon>
        <taxon>Atherinomorphae</taxon>
        <taxon>Cyprinodontiformes</taxon>
        <taxon>Rivulidae</taxon>
        <taxon>Kryptolebias</taxon>
    </lineage>
</organism>
<dbReference type="Ensembl" id="ENSKMAT00000028715.1">
    <property type="protein sequence ID" value="ENSKMAP00000028357.1"/>
    <property type="gene ID" value="ENSKMAG00000021018.1"/>
</dbReference>
<dbReference type="GeneTree" id="ENSGT00940000156850"/>
<reference evidence="5" key="1">
    <citation type="submission" date="2025-08" db="UniProtKB">
        <authorList>
            <consortium name="Ensembl"/>
        </authorList>
    </citation>
    <scope>IDENTIFICATION</scope>
</reference>
<keyword evidence="6" id="KW-1185">Reference proteome</keyword>
<dbReference type="Proteomes" id="UP000264800">
    <property type="component" value="Unplaced"/>
</dbReference>
<feature type="domain" description="VWFD" evidence="4">
    <location>
        <begin position="71"/>
        <end position="162"/>
    </location>
</feature>
<proteinExistence type="predicted"/>
<accession>A0A3Q3GZ62</accession>
<evidence type="ECO:0000313" key="5">
    <source>
        <dbReference type="Ensembl" id="ENSKMAP00000028357.1"/>
    </source>
</evidence>
<keyword evidence="3" id="KW-0732">Signal</keyword>
<evidence type="ECO:0000256" key="1">
    <source>
        <dbReference type="ARBA" id="ARBA00004613"/>
    </source>
</evidence>
<sequence length="162" mass="17838">MDTSPLLCVPLASCGCSYQGLHRQNGEQFYGCTQRCVCQGPNDLHCTPASCTPTQECTIRNGQLGCYDPMSTCTVMGDPHYITYDGALAHFQGTCSYVITESMRNNNNETQFSVVATNSHRGNNRVSFVSSVDIYLSNQSDNVHVRIGPNIRVKVNFILLSK</sequence>
<reference evidence="5" key="2">
    <citation type="submission" date="2025-09" db="UniProtKB">
        <authorList>
            <consortium name="Ensembl"/>
        </authorList>
    </citation>
    <scope>IDENTIFICATION</scope>
</reference>
<evidence type="ECO:0000256" key="3">
    <source>
        <dbReference type="ARBA" id="ARBA00022729"/>
    </source>
</evidence>
<keyword evidence="2" id="KW-0964">Secreted</keyword>
<dbReference type="InterPro" id="IPR052424">
    <property type="entry name" value="Kielin_Chordin-BMP_Reg"/>
</dbReference>
<dbReference type="PANTHER" id="PTHR46698:SF7">
    <property type="entry name" value="VWFD DOMAIN-CONTAINING PROTEIN"/>
    <property type="match status" value="1"/>
</dbReference>
<evidence type="ECO:0000259" key="4">
    <source>
        <dbReference type="PROSITE" id="PS51233"/>
    </source>
</evidence>
<dbReference type="InterPro" id="IPR025615">
    <property type="entry name" value="TILa_dom"/>
</dbReference>